<comment type="caution">
    <text evidence="2">The sequence shown here is derived from an EMBL/GenBank/DDBJ whole genome shotgun (WGS) entry which is preliminary data.</text>
</comment>
<dbReference type="InterPro" id="IPR032710">
    <property type="entry name" value="NTF2-like_dom_sf"/>
</dbReference>
<keyword evidence="3" id="KW-1185">Reference proteome</keyword>
<accession>A0ABP9SP18</accession>
<dbReference type="InterPro" id="IPR027843">
    <property type="entry name" value="DUF4440"/>
</dbReference>
<evidence type="ECO:0000313" key="3">
    <source>
        <dbReference type="Proteomes" id="UP001501570"/>
    </source>
</evidence>
<sequence>MTVRQTLTRRDRHVTTELLALVRDFDDAELRGDTDRLKDLLTDDFMSIGDRGFLLDKRRWLDTHGDFTYLSLDTSELDVRRYDRAAIVRGVRHGRASWRGEEMTLTVRLSQTWIELPEGWRLAGIQFSSLDPS</sequence>
<protein>
    <submittedName>
        <fullName evidence="2">Nuclear transport factor 2 family protein</fullName>
    </submittedName>
</protein>
<evidence type="ECO:0000313" key="2">
    <source>
        <dbReference type="EMBL" id="GAA5199279.1"/>
    </source>
</evidence>
<dbReference type="Pfam" id="PF14534">
    <property type="entry name" value="DUF4440"/>
    <property type="match status" value="1"/>
</dbReference>
<dbReference type="Gene3D" id="3.10.450.50">
    <property type="match status" value="1"/>
</dbReference>
<dbReference type="SUPFAM" id="SSF54427">
    <property type="entry name" value="NTF2-like"/>
    <property type="match status" value="1"/>
</dbReference>
<evidence type="ECO:0000259" key="1">
    <source>
        <dbReference type="Pfam" id="PF14534"/>
    </source>
</evidence>
<gene>
    <name evidence="2" type="ORF">GCM10023322_74570</name>
</gene>
<dbReference type="EMBL" id="BAABJQ010000037">
    <property type="protein sequence ID" value="GAA5199279.1"/>
    <property type="molecule type" value="Genomic_DNA"/>
</dbReference>
<reference evidence="3" key="1">
    <citation type="journal article" date="2019" name="Int. J. Syst. Evol. Microbiol.">
        <title>The Global Catalogue of Microorganisms (GCM) 10K type strain sequencing project: providing services to taxonomists for standard genome sequencing and annotation.</title>
        <authorList>
            <consortium name="The Broad Institute Genomics Platform"/>
            <consortium name="The Broad Institute Genome Sequencing Center for Infectious Disease"/>
            <person name="Wu L."/>
            <person name="Ma J."/>
        </authorList>
    </citation>
    <scope>NUCLEOTIDE SEQUENCE [LARGE SCALE GENOMIC DNA]</scope>
    <source>
        <strain evidence="3">JCM 18304</strain>
    </source>
</reference>
<name>A0ABP9SP18_9ACTN</name>
<dbReference type="Proteomes" id="UP001501570">
    <property type="component" value="Unassembled WGS sequence"/>
</dbReference>
<organism evidence="2 3">
    <name type="scientific">Rugosimonospora acidiphila</name>
    <dbReference type="NCBI Taxonomy" id="556531"/>
    <lineage>
        <taxon>Bacteria</taxon>
        <taxon>Bacillati</taxon>
        <taxon>Actinomycetota</taxon>
        <taxon>Actinomycetes</taxon>
        <taxon>Micromonosporales</taxon>
        <taxon>Micromonosporaceae</taxon>
        <taxon>Rugosimonospora</taxon>
    </lineage>
</organism>
<proteinExistence type="predicted"/>
<feature type="domain" description="DUF4440" evidence="1">
    <location>
        <begin position="18"/>
        <end position="122"/>
    </location>
</feature>